<reference evidence="2 3" key="1">
    <citation type="submission" date="2019-01" db="EMBL/GenBank/DDBJ databases">
        <authorList>
            <person name="Sayadi A."/>
        </authorList>
    </citation>
    <scope>NUCLEOTIDE SEQUENCE [LARGE SCALE GENOMIC DNA]</scope>
</reference>
<evidence type="ECO:0000313" key="3">
    <source>
        <dbReference type="Proteomes" id="UP000410492"/>
    </source>
</evidence>
<dbReference type="Proteomes" id="UP000410492">
    <property type="component" value="Unassembled WGS sequence"/>
</dbReference>
<organism evidence="2 3">
    <name type="scientific">Callosobruchus maculatus</name>
    <name type="common">Southern cowpea weevil</name>
    <name type="synonym">Pulse bruchid</name>
    <dbReference type="NCBI Taxonomy" id="64391"/>
    <lineage>
        <taxon>Eukaryota</taxon>
        <taxon>Metazoa</taxon>
        <taxon>Ecdysozoa</taxon>
        <taxon>Arthropoda</taxon>
        <taxon>Hexapoda</taxon>
        <taxon>Insecta</taxon>
        <taxon>Pterygota</taxon>
        <taxon>Neoptera</taxon>
        <taxon>Endopterygota</taxon>
        <taxon>Coleoptera</taxon>
        <taxon>Polyphaga</taxon>
        <taxon>Cucujiformia</taxon>
        <taxon>Chrysomeloidea</taxon>
        <taxon>Chrysomelidae</taxon>
        <taxon>Bruchinae</taxon>
        <taxon>Bruchini</taxon>
        <taxon>Callosobruchus</taxon>
    </lineage>
</organism>
<keyword evidence="3" id="KW-1185">Reference proteome</keyword>
<dbReference type="OrthoDB" id="10066957at2759"/>
<sequence>MPLTRDQMTDVKLIVKQTIEELFSDENFIAVISEKIEQKLGLKATQQKIVGLEKQVDDLRRIKSKLECDMDMLNQRIRRKSLRIFGMQEKQDRSVSEQVRAFCEDKLKMHVSEENLENCFWTGKSKNGMRNILFTVDSYNLKMKLLRNRRLLKGSGLTLTEDMTPSRHSLYKKSVQKWGKQSTWFFDGKIWVKIRENKYEIKSDEDINNLH</sequence>
<name>A0A653CQ17_CALMS</name>
<evidence type="ECO:0000256" key="1">
    <source>
        <dbReference type="SAM" id="Coils"/>
    </source>
</evidence>
<proteinExistence type="predicted"/>
<accession>A0A653CQ17</accession>
<evidence type="ECO:0000313" key="2">
    <source>
        <dbReference type="EMBL" id="VEN50015.1"/>
    </source>
</evidence>
<keyword evidence="1" id="KW-0175">Coiled coil</keyword>
<gene>
    <name evidence="2" type="ORF">CALMAC_LOCUS10924</name>
</gene>
<dbReference type="AlphaFoldDB" id="A0A653CQ17"/>
<dbReference type="EMBL" id="CAACVG010008485">
    <property type="protein sequence ID" value="VEN50015.1"/>
    <property type="molecule type" value="Genomic_DNA"/>
</dbReference>
<protein>
    <submittedName>
        <fullName evidence="2">Uncharacterized protein</fullName>
    </submittedName>
</protein>
<feature type="coiled-coil region" evidence="1">
    <location>
        <begin position="42"/>
        <end position="76"/>
    </location>
</feature>